<dbReference type="Proteomes" id="UP001237737">
    <property type="component" value="Unassembled WGS sequence"/>
</dbReference>
<dbReference type="EMBL" id="JAUSSK010000001">
    <property type="protein sequence ID" value="MDQ0008166.1"/>
    <property type="molecule type" value="Genomic_DNA"/>
</dbReference>
<sequence>MNKNLTIRDVHRPRAGMAEQETHRTLGEAGFRREAAHALSTPLGSLLLRAELIDHYLRQDKVPQAREAVTALLRDFDAFGRRFRSAFAAMADIAEEGSEPGNPRECLAEALVEMRDEAVAVGYRGLAPSVAMPAAALTALMRRLVLLAAETHASDVTLSGTRSGDQCLLSLTGVGGDSVAEERQPFESERSLHLWTAREIVARHGGRLVAAETSDTIVRVILPIV</sequence>
<keyword evidence="1" id="KW-0808">Transferase</keyword>
<dbReference type="RefSeq" id="WP_306846819.1">
    <property type="nucleotide sequence ID" value="NZ_JAUSSK010000001.1"/>
</dbReference>
<evidence type="ECO:0000313" key="1">
    <source>
        <dbReference type="EMBL" id="MDQ0008166.1"/>
    </source>
</evidence>
<gene>
    <name evidence="1" type="ORF">J2T07_000325</name>
</gene>
<keyword evidence="1" id="KW-0418">Kinase</keyword>
<reference evidence="1 2" key="1">
    <citation type="submission" date="2023-07" db="EMBL/GenBank/DDBJ databases">
        <title>Sorghum-associated microbial communities from plants grown in Nebraska, USA.</title>
        <authorList>
            <person name="Schachtman D."/>
        </authorList>
    </citation>
    <scope>NUCLEOTIDE SEQUENCE [LARGE SCALE GENOMIC DNA]</scope>
    <source>
        <strain evidence="1 2">CC60</strain>
    </source>
</reference>
<accession>A0ABT9SUV3</accession>
<proteinExistence type="predicted"/>
<name>A0ABT9SUV3_9GAMM</name>
<keyword evidence="2" id="KW-1185">Reference proteome</keyword>
<comment type="caution">
    <text evidence="1">The sequence shown here is derived from an EMBL/GenBank/DDBJ whole genome shotgun (WGS) entry which is preliminary data.</text>
</comment>
<evidence type="ECO:0000313" key="2">
    <source>
        <dbReference type="Proteomes" id="UP001237737"/>
    </source>
</evidence>
<organism evidence="1 2">
    <name type="scientific">Luteibacter jiangsuensis</name>
    <dbReference type="NCBI Taxonomy" id="637577"/>
    <lineage>
        <taxon>Bacteria</taxon>
        <taxon>Pseudomonadati</taxon>
        <taxon>Pseudomonadota</taxon>
        <taxon>Gammaproteobacteria</taxon>
        <taxon>Lysobacterales</taxon>
        <taxon>Rhodanobacteraceae</taxon>
        <taxon>Luteibacter</taxon>
    </lineage>
</organism>
<dbReference type="GO" id="GO:0016301">
    <property type="term" value="F:kinase activity"/>
    <property type="evidence" value="ECO:0007669"/>
    <property type="project" value="UniProtKB-KW"/>
</dbReference>
<protein>
    <submittedName>
        <fullName evidence="1">Signal transduction histidine kinase</fullName>
    </submittedName>
</protein>